<evidence type="ECO:0000256" key="1">
    <source>
        <dbReference type="SAM" id="MobiDB-lite"/>
    </source>
</evidence>
<keyword evidence="3" id="KW-1185">Reference proteome</keyword>
<feature type="region of interest" description="Disordered" evidence="1">
    <location>
        <begin position="488"/>
        <end position="511"/>
    </location>
</feature>
<dbReference type="Proteomes" id="UP000268162">
    <property type="component" value="Unassembled WGS sequence"/>
</dbReference>
<feature type="compositionally biased region" description="Low complexity" evidence="1">
    <location>
        <begin position="497"/>
        <end position="507"/>
    </location>
</feature>
<gene>
    <name evidence="2" type="ORF">BJ085DRAFT_36518</name>
</gene>
<proteinExistence type="predicted"/>
<feature type="region of interest" description="Disordered" evidence="1">
    <location>
        <begin position="168"/>
        <end position="205"/>
    </location>
</feature>
<organism evidence="2 3">
    <name type="scientific">Dimargaris cristalligena</name>
    <dbReference type="NCBI Taxonomy" id="215637"/>
    <lineage>
        <taxon>Eukaryota</taxon>
        <taxon>Fungi</taxon>
        <taxon>Fungi incertae sedis</taxon>
        <taxon>Zoopagomycota</taxon>
        <taxon>Kickxellomycotina</taxon>
        <taxon>Dimargaritomycetes</taxon>
        <taxon>Dimargaritales</taxon>
        <taxon>Dimargaritaceae</taxon>
        <taxon>Dimargaris</taxon>
    </lineage>
</organism>
<dbReference type="EMBL" id="ML002346">
    <property type="protein sequence ID" value="RKP38627.1"/>
    <property type="molecule type" value="Genomic_DNA"/>
</dbReference>
<feature type="compositionally biased region" description="Low complexity" evidence="1">
    <location>
        <begin position="50"/>
        <end position="79"/>
    </location>
</feature>
<reference evidence="3" key="1">
    <citation type="journal article" date="2018" name="Nat. Microbiol.">
        <title>Leveraging single-cell genomics to expand the fungal tree of life.</title>
        <authorList>
            <person name="Ahrendt S.R."/>
            <person name="Quandt C.A."/>
            <person name="Ciobanu D."/>
            <person name="Clum A."/>
            <person name="Salamov A."/>
            <person name="Andreopoulos B."/>
            <person name="Cheng J.F."/>
            <person name="Woyke T."/>
            <person name="Pelin A."/>
            <person name="Henrissat B."/>
            <person name="Reynolds N.K."/>
            <person name="Benny G.L."/>
            <person name="Smith M.E."/>
            <person name="James T.Y."/>
            <person name="Grigoriev I.V."/>
        </authorList>
    </citation>
    <scope>NUCLEOTIDE SEQUENCE [LARGE SCALE GENOMIC DNA]</scope>
    <source>
        <strain evidence="3">RSA 468</strain>
    </source>
</reference>
<sequence>MCFRPFRRQSSQSVTSAASSIRSPLATAPPAVLPAQRTPRPSKLPRLAQSPSSSSSPWVADVPPSLPPLLVDTTTSTPPNSTGLAERTISVSSPNFPWPASAGSPRPTARTPLPLVAVVIDVAEQEKLLAELKTGPFAAATTATTATTTTPTTSAATTSTDMATATLSTSDQLETGAEPSPPDSNKDDAMLSPAAEDTSPQSQATTHSQFINPFYTSPSISATPVAGSPLQAEWEATPTPKSPTMAITISTDIEITESPLGPSTQADQLDSTVNTTVSPPSPTRKRKTPMMPELLVKTTLFHTSREKFKRAALMGDFDLRSTYGVSGDNEPDTNPASNSDDNELGYLKECDDVRIDPSINLAYSDYFEDLPVTEIHAQYAAAPQDLFLRKLRGLVLGINFYLPDALAILHNASGDWEQARWVISKGPAAGGPTYSVWSPDEDHVLLAGTDEATIQALMRRKGSVAIRKRLRYLQSYYQLELGPSESTGVPMIDHIPPAESSSPNESALVPPTTFSTPLLLRSLSWSHPAPASDHIPPSAKTIASLTRAHSADLAAFNSTSSTQRVAIISPPASLLLPSPPPSVAPPPPPPSSKPVPTRSDAQYLSPGVAEAVVQLEFDPFVLAAQRFLPKRP</sequence>
<protein>
    <submittedName>
        <fullName evidence="2">Uncharacterized protein</fullName>
    </submittedName>
</protein>
<dbReference type="AlphaFoldDB" id="A0A4P9ZY79"/>
<evidence type="ECO:0000313" key="2">
    <source>
        <dbReference type="EMBL" id="RKP38627.1"/>
    </source>
</evidence>
<feature type="region of interest" description="Disordered" evidence="1">
    <location>
        <begin position="143"/>
        <end position="162"/>
    </location>
</feature>
<feature type="region of interest" description="Disordered" evidence="1">
    <location>
        <begin position="1"/>
        <end position="109"/>
    </location>
</feature>
<feature type="region of interest" description="Disordered" evidence="1">
    <location>
        <begin position="262"/>
        <end position="287"/>
    </location>
</feature>
<dbReference type="STRING" id="215637.A0A4P9ZY79"/>
<name>A0A4P9ZY79_9FUNG</name>
<feature type="region of interest" description="Disordered" evidence="1">
    <location>
        <begin position="324"/>
        <end position="344"/>
    </location>
</feature>
<accession>A0A4P9ZY79</accession>
<feature type="compositionally biased region" description="Low complexity" evidence="1">
    <location>
        <begin position="8"/>
        <end position="35"/>
    </location>
</feature>
<feature type="compositionally biased region" description="Pro residues" evidence="1">
    <location>
        <begin position="577"/>
        <end position="593"/>
    </location>
</feature>
<feature type="region of interest" description="Disordered" evidence="1">
    <location>
        <begin position="223"/>
        <end position="243"/>
    </location>
</feature>
<evidence type="ECO:0000313" key="3">
    <source>
        <dbReference type="Proteomes" id="UP000268162"/>
    </source>
</evidence>
<feature type="region of interest" description="Disordered" evidence="1">
    <location>
        <begin position="577"/>
        <end position="602"/>
    </location>
</feature>